<accession>A0A8J6TMU3</accession>
<dbReference type="Proteomes" id="UP000654401">
    <property type="component" value="Unassembled WGS sequence"/>
</dbReference>
<protein>
    <submittedName>
        <fullName evidence="1">Uncharacterized protein</fullName>
    </submittedName>
</protein>
<gene>
    <name evidence="1" type="ORF">H8D24_01740</name>
</gene>
<dbReference type="AlphaFoldDB" id="A0A8J6TMU3"/>
<name>A0A8J6TMU3_9GAMM</name>
<reference evidence="1 2" key="1">
    <citation type="submission" date="2020-08" db="EMBL/GenBank/DDBJ databases">
        <title>Bridging the membrane lipid divide: bacteria of the FCB group superphylum have the potential to synthesize archaeal ether lipids.</title>
        <authorList>
            <person name="Villanueva L."/>
            <person name="Von Meijenfeldt F.A.B."/>
            <person name="Westbye A.B."/>
            <person name="Yadav S."/>
            <person name="Hopmans E.C."/>
            <person name="Dutilh B.E."/>
            <person name="Sinninghe Damste J.S."/>
        </authorList>
    </citation>
    <scope>NUCLEOTIDE SEQUENCE [LARGE SCALE GENOMIC DNA]</scope>
    <source>
        <strain evidence="1">NIOZ-UU100</strain>
    </source>
</reference>
<dbReference type="EMBL" id="JACNFK010000016">
    <property type="protein sequence ID" value="MBC8519119.1"/>
    <property type="molecule type" value="Genomic_DNA"/>
</dbReference>
<sequence>MPYFLFKMFPSRQVEVIEQHEKYRDARDRARALREELVVADNYQVKMIHAPNEHAGAKLLTTEREPIPWGDD</sequence>
<evidence type="ECO:0000313" key="2">
    <source>
        <dbReference type="Proteomes" id="UP000654401"/>
    </source>
</evidence>
<proteinExistence type="predicted"/>
<organism evidence="1 2">
    <name type="scientific">Candidatus Thiopontia autotrophica</name>
    <dbReference type="NCBI Taxonomy" id="2841688"/>
    <lineage>
        <taxon>Bacteria</taxon>
        <taxon>Pseudomonadati</taxon>
        <taxon>Pseudomonadota</taxon>
        <taxon>Gammaproteobacteria</taxon>
        <taxon>Candidatus Thiopontia</taxon>
    </lineage>
</organism>
<evidence type="ECO:0000313" key="1">
    <source>
        <dbReference type="EMBL" id="MBC8519119.1"/>
    </source>
</evidence>
<comment type="caution">
    <text evidence="1">The sequence shown here is derived from an EMBL/GenBank/DDBJ whole genome shotgun (WGS) entry which is preliminary data.</text>
</comment>